<sequence>MASLVISDKISRAISIILSVQILTEIPTTRTCSFQLPGPAERTHFLWDAIKRMSLYSSCCTKRRLVTTSVPALIERAFFSQLKVPKTRHSHHNCHSHTDSTTTEEAQAALATGQRVDNSIKDIGNDSIRGISSICAVAQQAALDAHRAEPQDPDRHTMFTLEMFENVAIVLHSRATRLFFNRALDSRYDYDF</sequence>
<dbReference type="VEuPathDB" id="FungiDB:FMAN_15462"/>
<evidence type="ECO:0000313" key="1">
    <source>
        <dbReference type="EMBL" id="CVL09225.1"/>
    </source>
</evidence>
<organism evidence="1 2">
    <name type="scientific">Fusarium mangiferae</name>
    <name type="common">Mango malformation disease fungus</name>
    <dbReference type="NCBI Taxonomy" id="192010"/>
    <lineage>
        <taxon>Eukaryota</taxon>
        <taxon>Fungi</taxon>
        <taxon>Dikarya</taxon>
        <taxon>Ascomycota</taxon>
        <taxon>Pezizomycotina</taxon>
        <taxon>Sordariomycetes</taxon>
        <taxon>Hypocreomycetidae</taxon>
        <taxon>Hypocreales</taxon>
        <taxon>Nectriaceae</taxon>
        <taxon>Fusarium</taxon>
        <taxon>Fusarium fujikuroi species complex</taxon>
    </lineage>
</organism>
<dbReference type="AlphaFoldDB" id="A0A1L7UMA3"/>
<dbReference type="Proteomes" id="UP000184255">
    <property type="component" value="Unassembled WGS sequence"/>
</dbReference>
<keyword evidence="2" id="KW-1185">Reference proteome</keyword>
<reference evidence="2" key="1">
    <citation type="journal article" date="2016" name="Genome Biol. Evol.">
        <title>Comparative 'omics' of the Fusarium fujikuroi species complex highlights differences in genetic potential and metabolite synthesis.</title>
        <authorList>
            <person name="Niehaus E.-M."/>
            <person name="Muensterkoetter M."/>
            <person name="Proctor R.H."/>
            <person name="Brown D.W."/>
            <person name="Sharon A."/>
            <person name="Idan Y."/>
            <person name="Oren-Young L."/>
            <person name="Sieber C.M."/>
            <person name="Novak O."/>
            <person name="Pencik A."/>
            <person name="Tarkowska D."/>
            <person name="Hromadova K."/>
            <person name="Freeman S."/>
            <person name="Maymon M."/>
            <person name="Elazar M."/>
            <person name="Youssef S.A."/>
            <person name="El-Shabrawy E.S.M."/>
            <person name="Shalaby A.B.A."/>
            <person name="Houterman P."/>
            <person name="Brock N.L."/>
            <person name="Burkhardt I."/>
            <person name="Tsavkelova E.A."/>
            <person name="Dickschat J.S."/>
            <person name="Galuszka P."/>
            <person name="Gueldener U."/>
            <person name="Tudzynski B."/>
        </authorList>
    </citation>
    <scope>NUCLEOTIDE SEQUENCE [LARGE SCALE GENOMIC DNA]</scope>
    <source>
        <strain evidence="2">MRC7560</strain>
    </source>
</reference>
<dbReference type="RefSeq" id="XP_041691525.1">
    <property type="nucleotide sequence ID" value="XM_041826298.1"/>
</dbReference>
<evidence type="ECO:0000313" key="2">
    <source>
        <dbReference type="Proteomes" id="UP000184255"/>
    </source>
</evidence>
<proteinExistence type="predicted"/>
<accession>A0A1L7UMA3</accession>
<comment type="caution">
    <text evidence="1">The sequence shown here is derived from an EMBL/GenBank/DDBJ whole genome shotgun (WGS) entry which is preliminary data.</text>
</comment>
<gene>
    <name evidence="1" type="ORF">FMAN_15462</name>
</gene>
<dbReference type="GeneID" id="65094702"/>
<name>A0A1L7UMA3_FUSMA</name>
<protein>
    <submittedName>
        <fullName evidence="1">Uncharacterized protein</fullName>
    </submittedName>
</protein>
<dbReference type="EMBL" id="FCQH01000034">
    <property type="protein sequence ID" value="CVL09225.1"/>
    <property type="molecule type" value="Genomic_DNA"/>
</dbReference>